<dbReference type="UniPathway" id="UPA00033">
    <property type="reaction ID" value="UER01027"/>
</dbReference>
<dbReference type="GO" id="GO:0019878">
    <property type="term" value="P:lysine biosynthetic process via aminoadipic acid"/>
    <property type="evidence" value="ECO:0007669"/>
    <property type="project" value="UniProtKB-UniRule"/>
</dbReference>
<comment type="catalytic activity">
    <reaction evidence="15 17">
        <text>(2R,3S)-homoisocitrate = cis-homoaconitate + H2O</text>
        <dbReference type="Rhea" id="RHEA:15485"/>
        <dbReference type="ChEBI" id="CHEBI:15377"/>
        <dbReference type="ChEBI" id="CHEBI:15404"/>
        <dbReference type="ChEBI" id="CHEBI:58174"/>
        <dbReference type="EC" id="4.2.1.36"/>
    </reaction>
</comment>
<dbReference type="PROSITE" id="PS01244">
    <property type="entry name" value="ACONITASE_2"/>
    <property type="match status" value="1"/>
</dbReference>
<comment type="cofactor">
    <cofactor evidence="17">
        <name>[4Fe-4S] cluster</name>
        <dbReference type="ChEBI" id="CHEBI:49883"/>
    </cofactor>
    <text evidence="17">Binds 1 [4Fe-4S] cluster per subunit.</text>
</comment>
<evidence type="ECO:0000256" key="2">
    <source>
        <dbReference type="ARBA" id="ARBA00004173"/>
    </source>
</evidence>
<keyword evidence="8 17" id="KW-0479">Metal-binding</keyword>
<keyword evidence="21" id="KW-1185">Reference proteome</keyword>
<organism evidence="20 21">
    <name type="scientific">Testicularia cyperi</name>
    <dbReference type="NCBI Taxonomy" id="1882483"/>
    <lineage>
        <taxon>Eukaryota</taxon>
        <taxon>Fungi</taxon>
        <taxon>Dikarya</taxon>
        <taxon>Basidiomycota</taxon>
        <taxon>Ustilaginomycotina</taxon>
        <taxon>Ustilaginomycetes</taxon>
        <taxon>Ustilaginales</taxon>
        <taxon>Anthracoideaceae</taxon>
        <taxon>Testicularia</taxon>
    </lineage>
</organism>
<name>A0A317XG57_9BASI</name>
<dbReference type="NCBIfam" id="TIGR00139">
    <property type="entry name" value="h_aconitase"/>
    <property type="match status" value="1"/>
</dbReference>
<evidence type="ECO:0000256" key="6">
    <source>
        <dbReference type="ARBA" id="ARBA00021560"/>
    </source>
</evidence>
<evidence type="ECO:0000256" key="9">
    <source>
        <dbReference type="ARBA" id="ARBA00022946"/>
    </source>
</evidence>
<dbReference type="InterPro" id="IPR015931">
    <property type="entry name" value="Acnase/IPM_dHydase_lsu_aba_1/3"/>
</dbReference>
<dbReference type="InterPro" id="IPR001030">
    <property type="entry name" value="Acoase/IPM_deHydtase_lsu_aba"/>
</dbReference>
<keyword evidence="14 17" id="KW-0456">Lyase</keyword>
<comment type="pathway">
    <text evidence="3 17">Amino-acid biosynthesis; L-lysine biosynthesis via AAA pathway; L-alpha-aminoadipate from 2-oxoglutarate: step 3/5.</text>
</comment>
<dbReference type="SUPFAM" id="SSF52016">
    <property type="entry name" value="LeuD/IlvD-like"/>
    <property type="match status" value="1"/>
</dbReference>
<keyword evidence="12 17" id="KW-0496">Mitochondrion</keyword>
<dbReference type="EC" id="4.2.1.36" evidence="5 17"/>
<keyword evidence="13 17" id="KW-0457">Lysine biosynthesis</keyword>
<evidence type="ECO:0000259" key="19">
    <source>
        <dbReference type="Pfam" id="PF00694"/>
    </source>
</evidence>
<feature type="domain" description="Aconitase/3-isopropylmalate dehydratase large subunit alpha/beta/alpha" evidence="18">
    <location>
        <begin position="41"/>
        <end position="476"/>
    </location>
</feature>
<evidence type="ECO:0000256" key="13">
    <source>
        <dbReference type="ARBA" id="ARBA00023154"/>
    </source>
</evidence>
<dbReference type="FunCoup" id="A0A317XG57">
    <property type="interactions" value="89"/>
</dbReference>
<dbReference type="Gene3D" id="3.20.19.10">
    <property type="entry name" value="Aconitase, domain 4"/>
    <property type="match status" value="1"/>
</dbReference>
<evidence type="ECO:0000256" key="4">
    <source>
        <dbReference type="ARBA" id="ARBA00007185"/>
    </source>
</evidence>
<evidence type="ECO:0000256" key="12">
    <source>
        <dbReference type="ARBA" id="ARBA00023128"/>
    </source>
</evidence>
<dbReference type="InterPro" id="IPR018136">
    <property type="entry name" value="Aconitase_4Fe-4S_BS"/>
</dbReference>
<dbReference type="GO" id="GO:0005739">
    <property type="term" value="C:mitochondrion"/>
    <property type="evidence" value="ECO:0007669"/>
    <property type="project" value="UniProtKB-SubCell"/>
</dbReference>
<keyword evidence="11 17" id="KW-0411">Iron-sulfur</keyword>
<comment type="subcellular location">
    <subcellularLocation>
        <location evidence="2 17">Mitochondrion</location>
    </subcellularLocation>
</comment>
<reference evidence="20 21" key="1">
    <citation type="journal article" date="2018" name="Mol. Biol. Evol.">
        <title>Broad Genomic Sampling Reveals a Smut Pathogenic Ancestry of the Fungal Clade Ustilaginomycotina.</title>
        <authorList>
            <person name="Kijpornyongpan T."/>
            <person name="Mondo S.J."/>
            <person name="Barry K."/>
            <person name="Sandor L."/>
            <person name="Lee J."/>
            <person name="Lipzen A."/>
            <person name="Pangilinan J."/>
            <person name="LaButti K."/>
            <person name="Hainaut M."/>
            <person name="Henrissat B."/>
            <person name="Grigoriev I.V."/>
            <person name="Spatafora J.W."/>
            <person name="Aime M.C."/>
        </authorList>
    </citation>
    <scope>NUCLEOTIDE SEQUENCE [LARGE SCALE GENOMIC DNA]</scope>
    <source>
        <strain evidence="20 21">MCA 3645</strain>
    </source>
</reference>
<evidence type="ECO:0000256" key="3">
    <source>
        <dbReference type="ARBA" id="ARBA00005106"/>
    </source>
</evidence>
<evidence type="ECO:0000256" key="16">
    <source>
        <dbReference type="ARBA" id="ARBA00032706"/>
    </source>
</evidence>
<dbReference type="GO" id="GO:0051539">
    <property type="term" value="F:4 iron, 4 sulfur cluster binding"/>
    <property type="evidence" value="ECO:0007669"/>
    <property type="project" value="UniProtKB-UniRule"/>
</dbReference>
<accession>A0A317XG57</accession>
<dbReference type="OrthoDB" id="10262323at2759"/>
<evidence type="ECO:0000313" key="20">
    <source>
        <dbReference type="EMBL" id="PWY97334.1"/>
    </source>
</evidence>
<evidence type="ECO:0000313" key="21">
    <source>
        <dbReference type="Proteomes" id="UP000246740"/>
    </source>
</evidence>
<gene>
    <name evidence="20" type="ORF">BCV70DRAFT_67135</name>
</gene>
<dbReference type="PANTHER" id="PTHR43822">
    <property type="entry name" value="HOMOACONITASE, MITOCHONDRIAL-RELATED"/>
    <property type="match status" value="1"/>
</dbReference>
<comment type="similarity">
    <text evidence="4 17">Belongs to the aconitase/IPM isomerase family.</text>
</comment>
<keyword evidence="9 17" id="KW-0809">Transit peptide</keyword>
<protein>
    <recommendedName>
        <fullName evidence="6 17">Homoaconitase, mitochondrial</fullName>
        <ecNumber evidence="5 17">4.2.1.36</ecNumber>
    </recommendedName>
    <alternativeName>
        <fullName evidence="16 17">Homoaconitate hydratase</fullName>
    </alternativeName>
</protein>
<evidence type="ECO:0000256" key="15">
    <source>
        <dbReference type="ARBA" id="ARBA00029338"/>
    </source>
</evidence>
<sequence>MRASSVLRLSSRLSGVASLPRRSLATHAASTPSGEFNLVEKIVQKYAVDLAPGSHVKSGDYVSIRPGTVMTHDNTGPVISKFGSIGATSIYNPDQVVFALDHDVQNKSAKNLEKYSKIESFARKHGIDFYPAGRGIGHQVLVEEGYAFPQTLAVASDSHSNMYGGVGCLGTPIVRTDAAAIWATGQTWWQIPEVVKVELKGQLPPGVTGKDVIVALCGYFNKDQVLNAAIEFHGSGLNSLSVEERLAIANMTTEWGALAGLFPTDDTTLSWYEKQIRKRDKLEFQIGSSPSPSSSHPRLNMERLDELSRTLLRPDSGAFYSKHLTLDLATLVPHVSGPNSVKVSTPLDELARQNIGIHKAYLVSCVNSRASDLKAAADVIRGKKVAKGVEFYVAAASSVVQREAEESGDWGTLMAAGAKPLPAGCGPCIGLGVGLLEDGEVGISATNRNYKGRMGSPNAQAYLASPAVVAASAIEGKICGPADLDPSLLPPADGLKYSITLANQAGSAAASTSTSSSSASSESGVELLSSFPRAFQGPLIFAPQDNLNTDGIYPGKYTYQDDITPEKQAEVVMENYDTAFASTVASLRSSQQQTGDAGVSLGPVLIGGYNFGTGSSREQAATALKYAGVPLVLAGSFGDIFKRNAINNGLICLESHELVQDLTKLYLQDGVRNHKSILLEDSTVQIDSSTGKITLSFTGPDGNKISNQYTAKPAGIGRSVQEIYTAGGLEKWVKERI</sequence>
<dbReference type="Pfam" id="PF00330">
    <property type="entry name" value="Aconitase"/>
    <property type="match status" value="1"/>
</dbReference>
<dbReference type="SUPFAM" id="SSF53732">
    <property type="entry name" value="Aconitase iron-sulfur domain"/>
    <property type="match status" value="1"/>
</dbReference>
<dbReference type="CDD" id="cd01582">
    <property type="entry name" value="Homoaconitase"/>
    <property type="match status" value="1"/>
</dbReference>
<evidence type="ECO:0000256" key="11">
    <source>
        <dbReference type="ARBA" id="ARBA00023014"/>
    </source>
</evidence>
<dbReference type="AlphaFoldDB" id="A0A317XG57"/>
<evidence type="ECO:0000256" key="14">
    <source>
        <dbReference type="ARBA" id="ARBA00023239"/>
    </source>
</evidence>
<dbReference type="Gene3D" id="3.30.499.10">
    <property type="entry name" value="Aconitase, domain 3"/>
    <property type="match status" value="2"/>
</dbReference>
<dbReference type="InterPro" id="IPR036008">
    <property type="entry name" value="Aconitase_4Fe-4S_dom"/>
</dbReference>
<dbReference type="Pfam" id="PF00694">
    <property type="entry name" value="Aconitase_C"/>
    <property type="match status" value="1"/>
</dbReference>
<keyword evidence="7 17" id="KW-0028">Amino-acid biosynthesis</keyword>
<evidence type="ECO:0000259" key="18">
    <source>
        <dbReference type="Pfam" id="PF00330"/>
    </source>
</evidence>
<dbReference type="Proteomes" id="UP000246740">
    <property type="component" value="Unassembled WGS sequence"/>
</dbReference>
<evidence type="ECO:0000256" key="8">
    <source>
        <dbReference type="ARBA" id="ARBA00022723"/>
    </source>
</evidence>
<evidence type="ECO:0000256" key="5">
    <source>
        <dbReference type="ARBA" id="ARBA00012022"/>
    </source>
</evidence>
<dbReference type="InterPro" id="IPR000573">
    <property type="entry name" value="AconitaseA/IPMdHydase_ssu_swvl"/>
</dbReference>
<dbReference type="GO" id="GO:0004409">
    <property type="term" value="F:homoaconitate hydratase activity"/>
    <property type="evidence" value="ECO:0007669"/>
    <property type="project" value="UniProtKB-UniRule"/>
</dbReference>
<dbReference type="PRINTS" id="PR00415">
    <property type="entry name" value="ACONITASE"/>
</dbReference>
<dbReference type="EMBL" id="KZ819210">
    <property type="protein sequence ID" value="PWY97334.1"/>
    <property type="molecule type" value="Genomic_DNA"/>
</dbReference>
<keyword evidence="10 17" id="KW-0408">Iron</keyword>
<evidence type="ECO:0000256" key="17">
    <source>
        <dbReference type="RuleBase" id="RU362038"/>
    </source>
</evidence>
<evidence type="ECO:0000256" key="10">
    <source>
        <dbReference type="ARBA" id="ARBA00023004"/>
    </source>
</evidence>
<feature type="domain" description="Aconitase A/isopropylmalate dehydratase small subunit swivel" evidence="19">
    <location>
        <begin position="523"/>
        <end position="655"/>
    </location>
</feature>
<proteinExistence type="inferred from homology"/>
<evidence type="ECO:0000256" key="1">
    <source>
        <dbReference type="ARBA" id="ARBA00003422"/>
    </source>
</evidence>
<evidence type="ECO:0000256" key="7">
    <source>
        <dbReference type="ARBA" id="ARBA00022605"/>
    </source>
</evidence>
<dbReference type="PANTHER" id="PTHR43822:SF2">
    <property type="entry name" value="HOMOACONITASE, MITOCHONDRIAL"/>
    <property type="match status" value="1"/>
</dbReference>
<dbReference type="InterPro" id="IPR015928">
    <property type="entry name" value="Aconitase/3IPM_dehydase_swvl"/>
</dbReference>
<comment type="function">
    <text evidence="1 17">Catalyzes the reversible hydration of cis-homoaconitate to (2R,3S)-homoisocitrate, a step in the alpha-aminoadipate pathway for lysine biosynthesis.</text>
</comment>
<dbReference type="InParanoid" id="A0A317XG57"/>
<dbReference type="STRING" id="1882483.A0A317XG57"/>
<dbReference type="InterPro" id="IPR004418">
    <property type="entry name" value="Homoaconitase_mito"/>
</dbReference>
<dbReference type="GO" id="GO:0046872">
    <property type="term" value="F:metal ion binding"/>
    <property type="evidence" value="ECO:0007669"/>
    <property type="project" value="UniProtKB-UniRule"/>
</dbReference>
<dbReference type="InterPro" id="IPR050067">
    <property type="entry name" value="IPM_dehydratase_rel_enz"/>
</dbReference>